<keyword evidence="3" id="KW-1185">Reference proteome</keyword>
<dbReference type="InterPro" id="IPR053135">
    <property type="entry name" value="AKR2_Oxidoreductase"/>
</dbReference>
<dbReference type="InterPro" id="IPR023210">
    <property type="entry name" value="NADP_OxRdtase_dom"/>
</dbReference>
<dbReference type="EMBL" id="JACHOB010000003">
    <property type="protein sequence ID" value="MBB4659283.1"/>
    <property type="molecule type" value="Genomic_DNA"/>
</dbReference>
<dbReference type="SUPFAM" id="SSF51430">
    <property type="entry name" value="NAD(P)-linked oxidoreductase"/>
    <property type="match status" value="1"/>
</dbReference>
<dbReference type="AlphaFoldDB" id="A0A840I4T0"/>
<dbReference type="RefSeq" id="WP_183817726.1">
    <property type="nucleotide sequence ID" value="NZ_JACHOB010000003.1"/>
</dbReference>
<dbReference type="Pfam" id="PF00248">
    <property type="entry name" value="Aldo_ket_red"/>
    <property type="match status" value="1"/>
</dbReference>
<dbReference type="Proteomes" id="UP000563524">
    <property type="component" value="Unassembled WGS sequence"/>
</dbReference>
<evidence type="ECO:0000313" key="3">
    <source>
        <dbReference type="Proteomes" id="UP000563524"/>
    </source>
</evidence>
<accession>A0A840I4T0</accession>
<evidence type="ECO:0000313" key="2">
    <source>
        <dbReference type="EMBL" id="MBB4659283.1"/>
    </source>
</evidence>
<dbReference type="InterPro" id="IPR036812">
    <property type="entry name" value="NAD(P)_OxRdtase_dom_sf"/>
</dbReference>
<name>A0A840I4T0_9PROT</name>
<comment type="caution">
    <text evidence="2">The sequence shown here is derived from an EMBL/GenBank/DDBJ whole genome shotgun (WGS) entry which is preliminary data.</text>
</comment>
<sequence length="327" mass="35292">MRHRRLGKTGFEVSEVGLGCWQLGGDFGPIEDEKAKSVLAAATEAGIDFFDTADVYGDGRSEALVGEHAASLPRRPVLATKVGRTADLYPDAYGRDGVRDHLKQSADRLRVDALDLVQLHCVPPEVLRGGDLFEVMNEAQADGLVRAWGTSVETIEEGMVCLDEPGCASIQLIFNIFRQDAADELLPRAKEQDVGIIVRLPLASGLLTGKFSRDTHFAPTDHRNYNRNGEAFSVGETFSGIPFDTGLDLVDKVQAALPDHDGSLAQVAIRWCLDHDAVSSVIAGASKPAQARANAAASEMPALSPEVHDELRKLYDAEVKPAIRVPV</sequence>
<dbReference type="PANTHER" id="PTHR43312">
    <property type="entry name" value="D-THREO-ALDOSE 1-DEHYDROGENASE"/>
    <property type="match status" value="1"/>
</dbReference>
<reference evidence="2 3" key="1">
    <citation type="submission" date="2020-08" db="EMBL/GenBank/DDBJ databases">
        <title>Genomic Encyclopedia of Type Strains, Phase IV (KMG-IV): sequencing the most valuable type-strain genomes for metagenomic binning, comparative biology and taxonomic classification.</title>
        <authorList>
            <person name="Goeker M."/>
        </authorList>
    </citation>
    <scope>NUCLEOTIDE SEQUENCE [LARGE SCALE GENOMIC DNA]</scope>
    <source>
        <strain evidence="2 3">DSM 102850</strain>
    </source>
</reference>
<dbReference type="Gene3D" id="3.20.20.100">
    <property type="entry name" value="NADP-dependent oxidoreductase domain"/>
    <property type="match status" value="1"/>
</dbReference>
<gene>
    <name evidence="2" type="ORF">GGQ59_001808</name>
</gene>
<dbReference type="PANTHER" id="PTHR43312:SF1">
    <property type="entry name" value="NADP-DEPENDENT OXIDOREDUCTASE DOMAIN-CONTAINING PROTEIN"/>
    <property type="match status" value="1"/>
</dbReference>
<protein>
    <submittedName>
        <fullName evidence="2">Aryl-alcohol dehydrogenase-like predicted oxidoreductase</fullName>
    </submittedName>
</protein>
<proteinExistence type="predicted"/>
<dbReference type="CDD" id="cd19086">
    <property type="entry name" value="AKR_AKR11C1"/>
    <property type="match status" value="1"/>
</dbReference>
<feature type="domain" description="NADP-dependent oxidoreductase" evidence="1">
    <location>
        <begin position="16"/>
        <end position="315"/>
    </location>
</feature>
<organism evidence="2 3">
    <name type="scientific">Parvularcula dongshanensis</name>
    <dbReference type="NCBI Taxonomy" id="1173995"/>
    <lineage>
        <taxon>Bacteria</taxon>
        <taxon>Pseudomonadati</taxon>
        <taxon>Pseudomonadota</taxon>
        <taxon>Alphaproteobacteria</taxon>
        <taxon>Parvularculales</taxon>
        <taxon>Parvularculaceae</taxon>
        <taxon>Parvularcula</taxon>
    </lineage>
</organism>
<evidence type="ECO:0000259" key="1">
    <source>
        <dbReference type="Pfam" id="PF00248"/>
    </source>
</evidence>